<dbReference type="Proteomes" id="UP000694547">
    <property type="component" value="Chromosome 4"/>
</dbReference>
<reference evidence="19 20" key="1">
    <citation type="submission" date="2018-10" db="EMBL/GenBank/DDBJ databases">
        <title>Improved assembly of the deer mouse Peromyscus maniculatus genome.</title>
        <authorList>
            <person name="Lassance J.-M."/>
            <person name="Hoekstra H.E."/>
        </authorList>
    </citation>
    <scope>NUCLEOTIDE SEQUENCE [LARGE SCALE GENOMIC DNA]</scope>
</reference>
<sequence>MAEAAADLSTGGKLEQKILQVLSEAGSPVKIAQLVKKCHVPKKTLNKILYHLKEEGKVSLEAPATWCLGGDAPGDEVPAVPKDLTAHPTPAPPLADERVFSFLKDNGPQKALHIAKALGMKTAKEVNPHLYKMKDRHLLSYDGQTWMIYGPTHSGVRQESTAIIYQQNPINMIYQQGTNNHISIANSEAIQIGHGNRHCSLEGVGPHHPLPLPVSEDPSSQDPRPGAWGDQHIHMEKSMLRRVQLGHGNEMSVPREPVEHSAYSFTGSPPVSATTADQGTSFTMKTPEPGAHPEGNTAQRVHIKSCLLEDATIGNSNKMTIHTTSEGGVTESGDSKEPKEDTGEPGHRRWECPPHTVILRSTIRQWAGTRTHNSTLLTSELGTMTLGDSGPQTTGTVLRADGISDTGSCQTQE</sequence>
<name>A0A8C8TTN4_PERMB</name>
<keyword evidence="5" id="KW-0399">Innate immunity</keyword>
<evidence type="ECO:0000256" key="11">
    <source>
        <dbReference type="ARBA" id="ARBA00023118"/>
    </source>
</evidence>
<evidence type="ECO:0000256" key="1">
    <source>
        <dbReference type="ARBA" id="ARBA00004123"/>
    </source>
</evidence>
<feature type="compositionally biased region" description="Polar residues" evidence="17">
    <location>
        <begin position="318"/>
        <end position="327"/>
    </location>
</feature>
<evidence type="ECO:0000256" key="2">
    <source>
        <dbReference type="ARBA" id="ARBA00004496"/>
    </source>
</evidence>
<evidence type="ECO:0000256" key="16">
    <source>
        <dbReference type="ARBA" id="ARBA00076088"/>
    </source>
</evidence>
<dbReference type="Ensembl" id="ENSPEMT00000021335.2">
    <property type="protein sequence ID" value="ENSPEMP00000017020.2"/>
    <property type="gene ID" value="ENSPEMG00000016060.2"/>
</dbReference>
<reference evidence="19" key="2">
    <citation type="submission" date="2025-08" db="UniProtKB">
        <authorList>
            <consortium name="Ensembl"/>
        </authorList>
    </citation>
    <scope>IDENTIFICATION</scope>
</reference>
<feature type="region of interest" description="Disordered" evidence="17">
    <location>
        <begin position="382"/>
        <end position="413"/>
    </location>
</feature>
<reference evidence="19" key="3">
    <citation type="submission" date="2025-09" db="UniProtKB">
        <authorList>
            <consortium name="Ensembl"/>
        </authorList>
    </citation>
    <scope>IDENTIFICATION</scope>
</reference>
<keyword evidence="13" id="KW-0539">Nucleus</keyword>
<dbReference type="FunFam" id="1.10.10.10:FF:000525">
    <property type="entry name" value="Z-DNA binding protein 1"/>
    <property type="match status" value="1"/>
</dbReference>
<keyword evidence="11" id="KW-0051">Antiviral defense</keyword>
<dbReference type="Pfam" id="PF02295">
    <property type="entry name" value="z-alpha"/>
    <property type="match status" value="1"/>
</dbReference>
<evidence type="ECO:0000259" key="18">
    <source>
        <dbReference type="PROSITE" id="PS50139"/>
    </source>
</evidence>
<keyword evidence="12" id="KW-0238">DNA-binding</keyword>
<evidence type="ECO:0000256" key="12">
    <source>
        <dbReference type="ARBA" id="ARBA00023125"/>
    </source>
</evidence>
<evidence type="ECO:0000256" key="13">
    <source>
        <dbReference type="ARBA" id="ARBA00023242"/>
    </source>
</evidence>
<feature type="compositionally biased region" description="Basic and acidic residues" evidence="17">
    <location>
        <begin position="333"/>
        <end position="352"/>
    </location>
</feature>
<dbReference type="Gene3D" id="1.10.10.10">
    <property type="entry name" value="Winged helix-like DNA-binding domain superfamily/Winged helix DNA-binding domain"/>
    <property type="match status" value="2"/>
</dbReference>
<evidence type="ECO:0000313" key="20">
    <source>
        <dbReference type="Proteomes" id="UP000694547"/>
    </source>
</evidence>
<dbReference type="GO" id="GO:0060340">
    <property type="term" value="P:positive regulation of type I interferon-mediated signaling pathway"/>
    <property type="evidence" value="ECO:0007669"/>
    <property type="project" value="InterPro"/>
</dbReference>
<dbReference type="SMART" id="SM00550">
    <property type="entry name" value="Zalpha"/>
    <property type="match status" value="2"/>
</dbReference>
<dbReference type="InterPro" id="IPR042361">
    <property type="entry name" value="ZBP1"/>
</dbReference>
<dbReference type="GeneTree" id="ENSGT00390000002234"/>
<comment type="subunit">
    <text evidence="14">Homodimer. Interacts (via RIP homotypic interaction motif) with RIPK3; leading to RIPK3 activation and necroptosis; interaction is enhanced by CASP6. Interacts (via RIP homotypic interaction motif) with RIPK1. Component of the AIM2 PANoptosome complex, a multiprotein complex that drives inflammatory cell death (PANoptosis).</text>
</comment>
<evidence type="ECO:0000256" key="5">
    <source>
        <dbReference type="ARBA" id="ARBA00022588"/>
    </source>
</evidence>
<keyword evidence="10" id="KW-0694">RNA-binding</keyword>
<proteinExistence type="predicted"/>
<dbReference type="InterPro" id="IPR042371">
    <property type="entry name" value="Z_dom"/>
</dbReference>
<evidence type="ECO:0000256" key="14">
    <source>
        <dbReference type="ARBA" id="ARBA00066144"/>
    </source>
</evidence>
<keyword evidence="7" id="KW-0053">Apoptosis</keyword>
<dbReference type="AlphaFoldDB" id="A0A8C8TTN4"/>
<feature type="region of interest" description="Disordered" evidence="17">
    <location>
        <begin position="203"/>
        <end position="227"/>
    </location>
</feature>
<evidence type="ECO:0000256" key="3">
    <source>
        <dbReference type="ARBA" id="ARBA00022490"/>
    </source>
</evidence>
<keyword evidence="8" id="KW-0677">Repeat</keyword>
<feature type="domain" description="Z-binding" evidence="18">
    <location>
        <begin position="8"/>
        <end position="70"/>
    </location>
</feature>
<dbReference type="GO" id="GO:0051607">
    <property type="term" value="P:defense response to virus"/>
    <property type="evidence" value="ECO:0007669"/>
    <property type="project" value="UniProtKB-KW"/>
</dbReference>
<evidence type="ECO:0000256" key="10">
    <source>
        <dbReference type="ARBA" id="ARBA00022884"/>
    </source>
</evidence>
<dbReference type="GO" id="GO:0005634">
    <property type="term" value="C:nucleus"/>
    <property type="evidence" value="ECO:0007669"/>
    <property type="project" value="UniProtKB-SubCell"/>
</dbReference>
<dbReference type="GO" id="GO:0006915">
    <property type="term" value="P:apoptotic process"/>
    <property type="evidence" value="ECO:0007669"/>
    <property type="project" value="UniProtKB-KW"/>
</dbReference>
<keyword evidence="9" id="KW-0391">Immunity</keyword>
<evidence type="ECO:0000256" key="17">
    <source>
        <dbReference type="SAM" id="MobiDB-lite"/>
    </source>
</evidence>
<evidence type="ECO:0000256" key="8">
    <source>
        <dbReference type="ARBA" id="ARBA00022737"/>
    </source>
</evidence>
<dbReference type="SUPFAM" id="SSF46785">
    <property type="entry name" value="Winged helix' DNA-binding domain"/>
    <property type="match status" value="2"/>
</dbReference>
<dbReference type="GO" id="GO:0003723">
    <property type="term" value="F:RNA binding"/>
    <property type="evidence" value="ECO:0007669"/>
    <property type="project" value="UniProtKB-KW"/>
</dbReference>
<feature type="domain" description="Z-binding" evidence="18">
    <location>
        <begin position="89"/>
        <end position="150"/>
    </location>
</feature>
<dbReference type="Pfam" id="PF12721">
    <property type="entry name" value="RHIM"/>
    <property type="match status" value="2"/>
</dbReference>
<evidence type="ECO:0000256" key="7">
    <source>
        <dbReference type="ARBA" id="ARBA00022703"/>
    </source>
</evidence>
<dbReference type="InterPro" id="IPR036388">
    <property type="entry name" value="WH-like_DNA-bd_sf"/>
</dbReference>
<dbReference type="GO" id="GO:0003726">
    <property type="term" value="F:double-stranded RNA adenosine deaminase activity"/>
    <property type="evidence" value="ECO:0007669"/>
    <property type="project" value="InterPro"/>
</dbReference>
<dbReference type="GO" id="GO:0005737">
    <property type="term" value="C:cytoplasm"/>
    <property type="evidence" value="ECO:0007669"/>
    <property type="project" value="UniProtKB-SubCell"/>
</dbReference>
<comment type="subcellular location">
    <subcellularLocation>
        <location evidence="2">Cytoplasm</location>
    </subcellularLocation>
    <subcellularLocation>
        <location evidence="1">Nucleus</location>
    </subcellularLocation>
</comment>
<dbReference type="InterPro" id="IPR036390">
    <property type="entry name" value="WH_DNA-bd_sf"/>
</dbReference>
<keyword evidence="4" id="KW-0945">Host-virus interaction</keyword>
<organism evidence="19 20">
    <name type="scientific">Peromyscus maniculatus bairdii</name>
    <name type="common">Prairie deer mouse</name>
    <dbReference type="NCBI Taxonomy" id="230844"/>
    <lineage>
        <taxon>Eukaryota</taxon>
        <taxon>Metazoa</taxon>
        <taxon>Chordata</taxon>
        <taxon>Craniata</taxon>
        <taxon>Vertebrata</taxon>
        <taxon>Euteleostomi</taxon>
        <taxon>Mammalia</taxon>
        <taxon>Eutheria</taxon>
        <taxon>Euarchontoglires</taxon>
        <taxon>Glires</taxon>
        <taxon>Rodentia</taxon>
        <taxon>Myomorpha</taxon>
        <taxon>Muroidea</taxon>
        <taxon>Cricetidae</taxon>
        <taxon>Neotominae</taxon>
        <taxon>Peromyscus</taxon>
    </lineage>
</organism>
<evidence type="ECO:0000256" key="6">
    <source>
        <dbReference type="ARBA" id="ARBA00022590"/>
    </source>
</evidence>
<keyword evidence="20" id="KW-1185">Reference proteome</keyword>
<evidence type="ECO:0000256" key="4">
    <source>
        <dbReference type="ARBA" id="ARBA00022581"/>
    </source>
</evidence>
<dbReference type="GO" id="GO:0045087">
    <property type="term" value="P:innate immune response"/>
    <property type="evidence" value="ECO:0007669"/>
    <property type="project" value="UniProtKB-KW"/>
</dbReference>
<evidence type="ECO:0000256" key="15">
    <source>
        <dbReference type="ARBA" id="ARBA00070324"/>
    </source>
</evidence>
<keyword evidence="3" id="KW-0963">Cytoplasm</keyword>
<evidence type="ECO:0000256" key="9">
    <source>
        <dbReference type="ARBA" id="ARBA00022859"/>
    </source>
</evidence>
<keyword evidence="6" id="KW-1210">Necrosis</keyword>
<dbReference type="PROSITE" id="PS50139">
    <property type="entry name" value="Z_BINDING"/>
    <property type="match status" value="2"/>
</dbReference>
<feature type="region of interest" description="Disordered" evidence="17">
    <location>
        <begin position="318"/>
        <end position="352"/>
    </location>
</feature>
<dbReference type="PANTHER" id="PTHR14966">
    <property type="entry name" value="Z-DNA-BINDING PROTEIN 1"/>
    <property type="match status" value="1"/>
</dbReference>
<dbReference type="GO" id="GO:0003677">
    <property type="term" value="F:DNA binding"/>
    <property type="evidence" value="ECO:0007669"/>
    <property type="project" value="UniProtKB-KW"/>
</dbReference>
<evidence type="ECO:0000313" key="19">
    <source>
        <dbReference type="Ensembl" id="ENSPEMP00000017020.2"/>
    </source>
</evidence>
<protein>
    <recommendedName>
        <fullName evidence="15">Z-DNA-binding protein 1</fullName>
    </recommendedName>
    <alternativeName>
        <fullName evidence="16">Tumor stroma and activated macrophage protein DLM-1</fullName>
    </alternativeName>
</protein>
<dbReference type="InterPro" id="IPR025735">
    <property type="entry name" value="RHIM"/>
</dbReference>
<dbReference type="PANTHER" id="PTHR14966:SF0">
    <property type="entry name" value="Z-DNA-BINDING PROTEIN 1"/>
    <property type="match status" value="1"/>
</dbReference>
<dbReference type="GO" id="GO:0060545">
    <property type="term" value="P:positive regulation of necroptotic process"/>
    <property type="evidence" value="ECO:0007669"/>
    <property type="project" value="UniProtKB-ARBA"/>
</dbReference>
<accession>A0A8C8TTN4</accession>